<evidence type="ECO:0000313" key="1">
    <source>
        <dbReference type="EMBL" id="VEI22923.1"/>
    </source>
</evidence>
<sequence>MDHIELINLIKNNCKTAAQEKYIGRLEKKFSIRSKRTLGTLEDLYSSLLVNKQHQLLIDTLPYFRTIKFEGNYNHWYCIEHILEDIYFAILAMGGNEVLENQIFCHYKTVYDFINKDGSSNRYAIDLEWNNSHQAINKFNDEIRSCEEYKGVLYETSVRSSLVRRVVSIILLCKIKSLEFDDSLLELANEQLEILNNDKYKRYI</sequence>
<evidence type="ECO:0000313" key="2">
    <source>
        <dbReference type="Proteomes" id="UP000282386"/>
    </source>
</evidence>
<reference evidence="1 2" key="1">
    <citation type="submission" date="2018-12" db="EMBL/GenBank/DDBJ databases">
        <authorList>
            <consortium name="Pathogen Informatics"/>
        </authorList>
    </citation>
    <scope>NUCLEOTIDE SEQUENCE [LARGE SCALE GENOMIC DNA]</scope>
    <source>
        <strain evidence="1 2">NCTC10207</strain>
    </source>
</reference>
<proteinExistence type="predicted"/>
<organism evidence="1 2">
    <name type="scientific">Rothia aeria</name>
    <dbReference type="NCBI Taxonomy" id="172042"/>
    <lineage>
        <taxon>Bacteria</taxon>
        <taxon>Bacillati</taxon>
        <taxon>Actinomycetota</taxon>
        <taxon>Actinomycetes</taxon>
        <taxon>Micrococcales</taxon>
        <taxon>Micrococcaceae</taxon>
        <taxon>Rothia</taxon>
    </lineage>
</organism>
<dbReference type="AlphaFoldDB" id="A0A7Z9D6U7"/>
<dbReference type="RefSeq" id="WP_126499964.1">
    <property type="nucleotide sequence ID" value="NZ_LR134479.1"/>
</dbReference>
<dbReference type="EMBL" id="LR134479">
    <property type="protein sequence ID" value="VEI22923.1"/>
    <property type="molecule type" value="Genomic_DNA"/>
</dbReference>
<accession>A0A7Z9D6U7</accession>
<gene>
    <name evidence="1" type="ORF">NCTC10207_01017</name>
</gene>
<protein>
    <submittedName>
        <fullName evidence="1">Uncharacterized protein</fullName>
    </submittedName>
</protein>
<dbReference type="Proteomes" id="UP000282386">
    <property type="component" value="Chromosome"/>
</dbReference>
<name>A0A7Z9D6U7_9MICC</name>